<feature type="non-terminal residue" evidence="2">
    <location>
        <position position="1"/>
    </location>
</feature>
<feature type="compositionally biased region" description="Basic and acidic residues" evidence="1">
    <location>
        <begin position="1"/>
        <end position="20"/>
    </location>
</feature>
<evidence type="ECO:0000256" key="1">
    <source>
        <dbReference type="SAM" id="MobiDB-lite"/>
    </source>
</evidence>
<dbReference type="Proteomes" id="UP000499080">
    <property type="component" value="Unassembled WGS sequence"/>
</dbReference>
<name>A0A4Y2APN4_ARAVE</name>
<keyword evidence="3" id="KW-1185">Reference proteome</keyword>
<comment type="caution">
    <text evidence="2">The sequence shown here is derived from an EMBL/GenBank/DDBJ whole genome shotgun (WGS) entry which is preliminary data.</text>
</comment>
<evidence type="ECO:0000313" key="2">
    <source>
        <dbReference type="EMBL" id="GBL81186.1"/>
    </source>
</evidence>
<reference evidence="2 3" key="1">
    <citation type="journal article" date="2019" name="Sci. Rep.">
        <title>Orb-weaving spider Araneus ventricosus genome elucidates the spidroin gene catalogue.</title>
        <authorList>
            <person name="Kono N."/>
            <person name="Nakamura H."/>
            <person name="Ohtoshi R."/>
            <person name="Moran D.A.P."/>
            <person name="Shinohara A."/>
            <person name="Yoshida Y."/>
            <person name="Fujiwara M."/>
            <person name="Mori M."/>
            <person name="Tomita M."/>
            <person name="Arakawa K."/>
        </authorList>
    </citation>
    <scope>NUCLEOTIDE SEQUENCE [LARGE SCALE GENOMIC DNA]</scope>
</reference>
<proteinExistence type="predicted"/>
<accession>A0A4Y2APN4</accession>
<evidence type="ECO:0000313" key="3">
    <source>
        <dbReference type="Proteomes" id="UP000499080"/>
    </source>
</evidence>
<sequence>SLARAADKTPRRDSHSKGDLNVDQYSIQARSLYSLSDKPGRHKELSITVKRISSPNRDIEKRIAFSGIFNCRQVANMIAKFVDKVRGPDLAAANHSILTPVKFFSQPYD</sequence>
<gene>
    <name evidence="2" type="ORF">AVEN_119985_1</name>
</gene>
<protein>
    <submittedName>
        <fullName evidence="2">Uncharacterized protein</fullName>
    </submittedName>
</protein>
<dbReference type="AlphaFoldDB" id="A0A4Y2APN4"/>
<feature type="region of interest" description="Disordered" evidence="1">
    <location>
        <begin position="1"/>
        <end position="21"/>
    </location>
</feature>
<organism evidence="2 3">
    <name type="scientific">Araneus ventricosus</name>
    <name type="common">Orbweaver spider</name>
    <name type="synonym">Epeira ventricosa</name>
    <dbReference type="NCBI Taxonomy" id="182803"/>
    <lineage>
        <taxon>Eukaryota</taxon>
        <taxon>Metazoa</taxon>
        <taxon>Ecdysozoa</taxon>
        <taxon>Arthropoda</taxon>
        <taxon>Chelicerata</taxon>
        <taxon>Arachnida</taxon>
        <taxon>Araneae</taxon>
        <taxon>Araneomorphae</taxon>
        <taxon>Entelegynae</taxon>
        <taxon>Araneoidea</taxon>
        <taxon>Araneidae</taxon>
        <taxon>Araneus</taxon>
    </lineage>
</organism>
<dbReference type="EMBL" id="BGPR01157034">
    <property type="protein sequence ID" value="GBL81186.1"/>
    <property type="molecule type" value="Genomic_DNA"/>
</dbReference>